<dbReference type="Proteomes" id="UP000798662">
    <property type="component" value="Chromosome 3"/>
</dbReference>
<keyword evidence="2" id="KW-1185">Reference proteome</keyword>
<comment type="caution">
    <text evidence="1">The sequence shown here is derived from an EMBL/GenBank/DDBJ whole genome shotgun (WGS) entry which is preliminary data.</text>
</comment>
<reference evidence="1" key="1">
    <citation type="submission" date="2019-11" db="EMBL/GenBank/DDBJ databases">
        <title>Nori genome reveals adaptations in red seaweeds to the harsh intertidal environment.</title>
        <authorList>
            <person name="Wang D."/>
            <person name="Mao Y."/>
        </authorList>
    </citation>
    <scope>NUCLEOTIDE SEQUENCE</scope>
    <source>
        <tissue evidence="1">Gametophyte</tissue>
    </source>
</reference>
<evidence type="ECO:0000313" key="1">
    <source>
        <dbReference type="EMBL" id="KAK1868280.1"/>
    </source>
</evidence>
<organism evidence="1 2">
    <name type="scientific">Pyropia yezoensis</name>
    <name type="common">Susabi-nori</name>
    <name type="synonym">Porphyra yezoensis</name>
    <dbReference type="NCBI Taxonomy" id="2788"/>
    <lineage>
        <taxon>Eukaryota</taxon>
        <taxon>Rhodophyta</taxon>
        <taxon>Bangiophyceae</taxon>
        <taxon>Bangiales</taxon>
        <taxon>Bangiaceae</taxon>
        <taxon>Pyropia</taxon>
    </lineage>
</organism>
<sequence>MFSPPLGTPGGPALSPRCGASSPRWSHHPPPGWSSASSVSSYDSHRPAAASPPPPSPPRVAVPPTAPVGPLPPLAPPRPALQFPADVGGGGTVPRRPRPSAEHVWSPPPALLPPPVSTLASPSCSTDSVLIDFAQEAPTAAAAWRSHQVIKGEEEGDEEDEITAVVRRPPVSAPPAATAATLDEWTCELWEDDPFARFNGRSPAACTGRPRRSVVASSSVPSPVAAALLTPTPAEAVLADAHREVASQVDVLQAVRSTWVSLMYMAAGQAAP</sequence>
<protein>
    <submittedName>
        <fullName evidence="1">Uncharacterized protein</fullName>
    </submittedName>
</protein>
<proteinExistence type="predicted"/>
<dbReference type="EMBL" id="CM020620">
    <property type="protein sequence ID" value="KAK1868280.1"/>
    <property type="molecule type" value="Genomic_DNA"/>
</dbReference>
<accession>A0ACC3CEA8</accession>
<name>A0ACC3CEA8_PYRYE</name>
<gene>
    <name evidence="1" type="ORF">I4F81_010773</name>
</gene>
<evidence type="ECO:0000313" key="2">
    <source>
        <dbReference type="Proteomes" id="UP000798662"/>
    </source>
</evidence>